<dbReference type="EMBL" id="RHFK02000006">
    <property type="protein sequence ID" value="TWW75061.1"/>
    <property type="molecule type" value="Genomic_DNA"/>
</dbReference>
<evidence type="ECO:0000313" key="3">
    <source>
        <dbReference type="Proteomes" id="UP000324091"/>
    </source>
</evidence>
<dbReference type="PANTHER" id="PTHR36474">
    <property type="entry name" value="PROTEIN LIAT1"/>
    <property type="match status" value="1"/>
</dbReference>
<organism evidence="2 3">
    <name type="scientific">Takifugu flavidus</name>
    <name type="common">sansaifugu</name>
    <dbReference type="NCBI Taxonomy" id="433684"/>
    <lineage>
        <taxon>Eukaryota</taxon>
        <taxon>Metazoa</taxon>
        <taxon>Chordata</taxon>
        <taxon>Craniata</taxon>
        <taxon>Vertebrata</taxon>
        <taxon>Euteleostomi</taxon>
        <taxon>Actinopterygii</taxon>
        <taxon>Neopterygii</taxon>
        <taxon>Teleostei</taxon>
        <taxon>Neoteleostei</taxon>
        <taxon>Acanthomorphata</taxon>
        <taxon>Eupercaria</taxon>
        <taxon>Tetraodontiformes</taxon>
        <taxon>Tetradontoidea</taxon>
        <taxon>Tetraodontidae</taxon>
        <taxon>Takifugu</taxon>
    </lineage>
</organism>
<dbReference type="InterPro" id="IPR038794">
    <property type="entry name" value="LIAT1"/>
</dbReference>
<proteinExistence type="predicted"/>
<keyword evidence="3" id="KW-1185">Reference proteome</keyword>
<dbReference type="Proteomes" id="UP000324091">
    <property type="component" value="Chromosome 14"/>
</dbReference>
<dbReference type="PANTHER" id="PTHR36474:SF1">
    <property type="entry name" value="PROTEIN LIAT1"/>
    <property type="match status" value="1"/>
</dbReference>
<evidence type="ECO:0000256" key="1">
    <source>
        <dbReference type="SAM" id="MobiDB-lite"/>
    </source>
</evidence>
<reference evidence="2 3" key="1">
    <citation type="submission" date="2019-04" db="EMBL/GenBank/DDBJ databases">
        <title>Chromosome genome assembly for Takifugu flavidus.</title>
        <authorList>
            <person name="Xiao S."/>
        </authorList>
    </citation>
    <scope>NUCLEOTIDE SEQUENCE [LARGE SCALE GENOMIC DNA]</scope>
    <source>
        <strain evidence="2">HTHZ2018</strain>
        <tissue evidence="2">Muscle</tissue>
    </source>
</reference>
<protein>
    <recommendedName>
        <fullName evidence="4">Protein LIAT1</fullName>
    </recommendedName>
</protein>
<feature type="region of interest" description="Disordered" evidence="1">
    <location>
        <begin position="1"/>
        <end position="80"/>
    </location>
</feature>
<feature type="compositionally biased region" description="Basic residues" evidence="1">
    <location>
        <begin position="38"/>
        <end position="48"/>
    </location>
</feature>
<accession>A0A5C6P884</accession>
<feature type="compositionally biased region" description="Polar residues" evidence="1">
    <location>
        <begin position="62"/>
        <end position="74"/>
    </location>
</feature>
<name>A0A5C6P884_9TELE</name>
<comment type="caution">
    <text evidence="2">The sequence shown here is derived from an EMBL/GenBank/DDBJ whole genome shotgun (WGS) entry which is preliminary data.</text>
</comment>
<feature type="compositionally biased region" description="Basic and acidic residues" evidence="1">
    <location>
        <begin position="193"/>
        <end position="208"/>
    </location>
</feature>
<evidence type="ECO:0000313" key="2">
    <source>
        <dbReference type="EMBL" id="TWW75061.1"/>
    </source>
</evidence>
<gene>
    <name evidence="2" type="ORF">D4764_14G0010640</name>
</gene>
<sequence>MRRELSPVSMVTALNPGDNMPEDRTCQLLQSSRSPDVRKKKRKKRKKAITSSPSENRVKPQGVSSLPENLQVSTLPPEHLDVSQACLPENTTSRTKDGEHFNGRAQGYKKHLKGSPSLLRLTRKTGGSGGQAQGNTADDGCMQARESLRWEGVLEDLQAEEKRLQLYRANRRQRYVSHREALLKEVQQASGHSENRCGVDFQEKNKAA</sequence>
<feature type="region of interest" description="Disordered" evidence="1">
    <location>
        <begin position="186"/>
        <end position="208"/>
    </location>
</feature>
<dbReference type="AlphaFoldDB" id="A0A5C6P884"/>
<evidence type="ECO:0008006" key="4">
    <source>
        <dbReference type="Google" id="ProtNLM"/>
    </source>
</evidence>